<dbReference type="PROSITE" id="PS00379">
    <property type="entry name" value="CDP_ALCOHOL_P_TRANSF"/>
    <property type="match status" value="1"/>
</dbReference>
<evidence type="ECO:0000256" key="7">
    <source>
        <dbReference type="ARBA" id="ARBA00023264"/>
    </source>
</evidence>
<evidence type="ECO:0000256" key="8">
    <source>
        <dbReference type="RuleBase" id="RU003750"/>
    </source>
</evidence>
<evidence type="ECO:0000313" key="10">
    <source>
        <dbReference type="EMBL" id="MQL77915.1"/>
    </source>
</evidence>
<proteinExistence type="inferred from homology"/>
<dbReference type="InterPro" id="IPR043130">
    <property type="entry name" value="CDP-OH_PTrfase_TM_dom"/>
</dbReference>
<gene>
    <name evidence="10" type="ORF">Taro_010334</name>
</gene>
<keyword evidence="6 9" id="KW-0472">Membrane</keyword>
<feature type="transmembrane region" description="Helical" evidence="9">
    <location>
        <begin position="134"/>
        <end position="156"/>
    </location>
</feature>
<evidence type="ECO:0000256" key="5">
    <source>
        <dbReference type="ARBA" id="ARBA00023098"/>
    </source>
</evidence>
<sequence>MGAQCHHHVGAQLDERRFLFPVAPSPSEELRSVERTSKSGRTCAIIPDLAGAAHTGSTSAAAPLRGPRLPGCQPHSIFLRSRLPTCPLSYSWSAPHHRRSCGRNLQLADFGPTTDISVEGTEIADAPKDNATSVYLYIPNIIGYMRILMNFVAFTLCFTNKKLFVVLYFISFVLDGLDGWFARRLNQVSTLGAALDMVTDRFTLMVVYITLFLLAEKQPENMISVVVNTMKQRTLFLAPFLFALLGWATKQAVNILQPNPPVIITRESPYTLLVHLLEIDAGVDVFDCMVVPARRRQCDVYILDGSAAVSSGSTTVSSGSTAISSVSLRQLGGLVAARNQSSLVDHGAVDAATSQLHRVRDRHCLR</sequence>
<comment type="similarity">
    <text evidence="8">Belongs to the CDP-alcohol phosphatidyltransferase class-I family.</text>
</comment>
<keyword evidence="4 9" id="KW-1133">Transmembrane helix</keyword>
<dbReference type="PANTHER" id="PTHR15362">
    <property type="entry name" value="PHOSPHATIDYLINOSITOL SYNTHASE"/>
    <property type="match status" value="1"/>
</dbReference>
<dbReference type="PANTHER" id="PTHR15362:SF4">
    <property type="entry name" value="CDP-DIACYLGLYCEROL--INOSITOL 3-PHOSPHATIDYLTRANSFERASE"/>
    <property type="match status" value="1"/>
</dbReference>
<dbReference type="Pfam" id="PF01066">
    <property type="entry name" value="CDP-OH_P_transf"/>
    <property type="match status" value="1"/>
</dbReference>
<dbReference type="GO" id="GO:0003881">
    <property type="term" value="F:CDP-diacylglycerol-inositol 3-phosphatidyltransferase activity"/>
    <property type="evidence" value="ECO:0007669"/>
    <property type="project" value="TreeGrafter"/>
</dbReference>
<evidence type="ECO:0000256" key="2">
    <source>
        <dbReference type="ARBA" id="ARBA00022679"/>
    </source>
</evidence>
<name>A0A843U3B1_COLES</name>
<feature type="transmembrane region" description="Helical" evidence="9">
    <location>
        <begin position="163"/>
        <end position="182"/>
    </location>
</feature>
<evidence type="ECO:0000256" key="6">
    <source>
        <dbReference type="ARBA" id="ARBA00023136"/>
    </source>
</evidence>
<comment type="subcellular location">
    <subcellularLocation>
        <location evidence="1">Membrane</location>
        <topology evidence="1">Multi-pass membrane protein</topology>
    </subcellularLocation>
</comment>
<organism evidence="10 11">
    <name type="scientific">Colocasia esculenta</name>
    <name type="common">Wild taro</name>
    <name type="synonym">Arum esculentum</name>
    <dbReference type="NCBI Taxonomy" id="4460"/>
    <lineage>
        <taxon>Eukaryota</taxon>
        <taxon>Viridiplantae</taxon>
        <taxon>Streptophyta</taxon>
        <taxon>Embryophyta</taxon>
        <taxon>Tracheophyta</taxon>
        <taxon>Spermatophyta</taxon>
        <taxon>Magnoliopsida</taxon>
        <taxon>Liliopsida</taxon>
        <taxon>Araceae</taxon>
        <taxon>Aroideae</taxon>
        <taxon>Colocasieae</taxon>
        <taxon>Colocasia</taxon>
    </lineage>
</organism>
<dbReference type="GO" id="GO:0006661">
    <property type="term" value="P:phosphatidylinositol biosynthetic process"/>
    <property type="evidence" value="ECO:0007669"/>
    <property type="project" value="TreeGrafter"/>
</dbReference>
<dbReference type="Proteomes" id="UP000652761">
    <property type="component" value="Unassembled WGS sequence"/>
</dbReference>
<dbReference type="OrthoDB" id="10251079at2759"/>
<evidence type="ECO:0000256" key="3">
    <source>
        <dbReference type="ARBA" id="ARBA00022692"/>
    </source>
</evidence>
<reference evidence="10" key="1">
    <citation type="submission" date="2017-07" db="EMBL/GenBank/DDBJ databases">
        <title>Taro Niue Genome Assembly and Annotation.</title>
        <authorList>
            <person name="Atibalentja N."/>
            <person name="Keating K."/>
            <person name="Fields C.J."/>
        </authorList>
    </citation>
    <scope>NUCLEOTIDE SEQUENCE</scope>
    <source>
        <strain evidence="10">Niue_2</strain>
        <tissue evidence="10">Leaf</tissue>
    </source>
</reference>
<evidence type="ECO:0000256" key="4">
    <source>
        <dbReference type="ARBA" id="ARBA00022989"/>
    </source>
</evidence>
<feature type="non-terminal residue" evidence="10">
    <location>
        <position position="1"/>
    </location>
</feature>
<comment type="caution">
    <text evidence="10">The sequence shown here is derived from an EMBL/GenBank/DDBJ whole genome shotgun (WGS) entry which is preliminary data.</text>
</comment>
<accession>A0A843U3B1</accession>
<keyword evidence="11" id="KW-1185">Reference proteome</keyword>
<evidence type="ECO:0000313" key="11">
    <source>
        <dbReference type="Proteomes" id="UP000652761"/>
    </source>
</evidence>
<dbReference type="AlphaFoldDB" id="A0A843U3B1"/>
<keyword evidence="2 8" id="KW-0808">Transferase</keyword>
<feature type="transmembrane region" description="Helical" evidence="9">
    <location>
        <begin position="194"/>
        <end position="214"/>
    </location>
</feature>
<dbReference type="Gene3D" id="1.20.120.1760">
    <property type="match status" value="1"/>
</dbReference>
<keyword evidence="7" id="KW-1208">Phospholipid metabolism</keyword>
<evidence type="ECO:0000256" key="1">
    <source>
        <dbReference type="ARBA" id="ARBA00004141"/>
    </source>
</evidence>
<dbReference type="EMBL" id="NMUH01000372">
    <property type="protein sequence ID" value="MQL77915.1"/>
    <property type="molecule type" value="Genomic_DNA"/>
</dbReference>
<dbReference type="GO" id="GO:0016020">
    <property type="term" value="C:membrane"/>
    <property type="evidence" value="ECO:0007669"/>
    <property type="project" value="UniProtKB-SubCell"/>
</dbReference>
<protein>
    <submittedName>
        <fullName evidence="10">Uncharacterized protein</fullName>
    </submittedName>
</protein>
<feature type="transmembrane region" description="Helical" evidence="9">
    <location>
        <begin position="235"/>
        <end position="253"/>
    </location>
</feature>
<dbReference type="InterPro" id="IPR000462">
    <property type="entry name" value="CDP-OH_P_trans"/>
</dbReference>
<dbReference type="InterPro" id="IPR048254">
    <property type="entry name" value="CDP_ALCOHOL_P_TRANSF_CS"/>
</dbReference>
<keyword evidence="3 9" id="KW-0812">Transmembrane</keyword>
<dbReference type="GO" id="GO:0005794">
    <property type="term" value="C:Golgi apparatus"/>
    <property type="evidence" value="ECO:0007669"/>
    <property type="project" value="TreeGrafter"/>
</dbReference>
<keyword evidence="5" id="KW-0443">Lipid metabolism</keyword>
<evidence type="ECO:0000256" key="9">
    <source>
        <dbReference type="SAM" id="Phobius"/>
    </source>
</evidence>